<evidence type="ECO:0000313" key="4">
    <source>
        <dbReference type="Proteomes" id="UP000514411"/>
    </source>
</evidence>
<feature type="signal peptide" evidence="1">
    <location>
        <begin position="1"/>
        <end position="33"/>
    </location>
</feature>
<dbReference type="AlphaFoldDB" id="A0A2N7V414"/>
<sequence length="244" mass="26557">MPHCRHAQAARRRAALRHCLLLALVLGPGNAIAGTVGGAVALTSQLIDRGISIAPNKATLQTAGYWLPAPGWSMSASVALQSPSRSRPVAVTAQAARAWMLGNRWQMQASALYYGYPTNQATRTFDRQEASLAWSYRDVLTFSVSTFNFPRADQSPWNVAIDVTANVPLRDDLSLTVGAGSSRFPAMAYGAARSGRYQYGQFGLRWSRDRWTLKLERIVTSDNTPRLQGGPGETPWLGTASVTF</sequence>
<evidence type="ECO:0000313" key="3">
    <source>
        <dbReference type="EMBL" id="CAD1790715.1"/>
    </source>
</evidence>
<proteinExistence type="predicted"/>
<dbReference type="EMBL" id="LR824643">
    <property type="protein sequence ID" value="CAD0323641.1"/>
    <property type="molecule type" value="Genomic_DNA"/>
</dbReference>
<evidence type="ECO:0000256" key="1">
    <source>
        <dbReference type="SAM" id="SignalP"/>
    </source>
</evidence>
<keyword evidence="1" id="KW-0732">Signal</keyword>
<organism evidence="2">
    <name type="scientific">Xanthomonas campestris pv. juglandis</name>
    <name type="common">Xanthomonas arboricola pv. juglandis</name>
    <dbReference type="NCBI Taxonomy" id="195709"/>
    <lineage>
        <taxon>Bacteria</taxon>
        <taxon>Pseudomonadati</taxon>
        <taxon>Pseudomonadota</taxon>
        <taxon>Gammaproteobacteria</taxon>
        <taxon>Lysobacterales</taxon>
        <taxon>Lysobacteraceae</taxon>
        <taxon>Xanthomonas</taxon>
    </lineage>
</organism>
<dbReference type="Proteomes" id="UP000514411">
    <property type="component" value="Chromosome"/>
</dbReference>
<evidence type="ECO:0000313" key="2">
    <source>
        <dbReference type="EMBL" id="CAD0323641.1"/>
    </source>
</evidence>
<feature type="chain" id="PRO_5039789980" description="DUF3575 domain-containing protein" evidence="1">
    <location>
        <begin position="34"/>
        <end position="244"/>
    </location>
</feature>
<reference evidence="2 4" key="1">
    <citation type="submission" date="2020-07" db="EMBL/GenBank/DDBJ databases">
        <authorList>
            <person name="Teixeira M."/>
        </authorList>
    </citation>
    <scope>NUCLEOTIDE SEQUENCE</scope>
    <source>
        <strain evidence="3">3</strain>
        <strain evidence="2">Xanthomonas arboricola pv. juglandis CPBF 427</strain>
    </source>
</reference>
<accession>A0A2N7V414</accession>
<evidence type="ECO:0008006" key="5">
    <source>
        <dbReference type="Google" id="ProtNLM"/>
    </source>
</evidence>
<protein>
    <recommendedName>
        <fullName evidence="5">DUF3575 domain-containing protein</fullName>
    </recommendedName>
</protein>
<gene>
    <name evidence="3" type="ORF">XSP_001678</name>
    <name evidence="2" type="ORF">XSP_001693</name>
</gene>
<dbReference type="OrthoDB" id="6006588at2"/>
<dbReference type="RefSeq" id="WP_016902093.1">
    <property type="nucleotide sequence ID" value="NZ_CP012251.1"/>
</dbReference>
<name>A0A2N7V414_XANCJ</name>
<dbReference type="EMBL" id="LR861807">
    <property type="protein sequence ID" value="CAD1790715.1"/>
    <property type="molecule type" value="Genomic_DNA"/>
</dbReference>